<keyword evidence="4" id="KW-0159">Chromosome partition</keyword>
<feature type="transmembrane region" description="Helical" evidence="9">
    <location>
        <begin position="54"/>
        <end position="74"/>
    </location>
</feature>
<organism evidence="11 12">
    <name type="scientific">Calditerricola satsumensis</name>
    <dbReference type="NCBI Taxonomy" id="373054"/>
    <lineage>
        <taxon>Bacteria</taxon>
        <taxon>Bacillati</taxon>
        <taxon>Bacillota</taxon>
        <taxon>Bacilli</taxon>
        <taxon>Bacillales</taxon>
        <taxon>Bacillaceae</taxon>
        <taxon>Calditerricola</taxon>
    </lineage>
</organism>
<evidence type="ECO:0000256" key="8">
    <source>
        <dbReference type="SAM" id="MobiDB-lite"/>
    </source>
</evidence>
<evidence type="ECO:0000313" key="11">
    <source>
        <dbReference type="EMBL" id="GGK02776.1"/>
    </source>
</evidence>
<evidence type="ECO:0000256" key="1">
    <source>
        <dbReference type="ARBA" id="ARBA00004141"/>
    </source>
</evidence>
<feature type="transmembrane region" description="Helical" evidence="9">
    <location>
        <begin position="162"/>
        <end position="184"/>
    </location>
</feature>
<evidence type="ECO:0000256" key="3">
    <source>
        <dbReference type="ARBA" id="ARBA00022741"/>
    </source>
</evidence>
<dbReference type="Pfam" id="PF17854">
    <property type="entry name" value="FtsK_alpha"/>
    <property type="match status" value="1"/>
</dbReference>
<dbReference type="RefSeq" id="WP_229725785.1">
    <property type="nucleotide sequence ID" value="NZ_BMOF01000032.1"/>
</dbReference>
<keyword evidence="6" id="KW-0238">DNA-binding</keyword>
<feature type="region of interest" description="Disordered" evidence="8">
    <location>
        <begin position="272"/>
        <end position="327"/>
    </location>
</feature>
<dbReference type="Proteomes" id="UP000637720">
    <property type="component" value="Unassembled WGS sequence"/>
</dbReference>
<feature type="transmembrane region" description="Helical" evidence="9">
    <location>
        <begin position="86"/>
        <end position="105"/>
    </location>
</feature>
<dbReference type="InterPro" id="IPR050206">
    <property type="entry name" value="FtsK/SpoIIIE/SftA"/>
</dbReference>
<evidence type="ECO:0000259" key="10">
    <source>
        <dbReference type="PROSITE" id="PS50901"/>
    </source>
</evidence>
<dbReference type="InterPro" id="IPR003593">
    <property type="entry name" value="AAA+_ATPase"/>
</dbReference>
<keyword evidence="9" id="KW-0472">Membrane</keyword>
<dbReference type="GO" id="GO:0007059">
    <property type="term" value="P:chromosome segregation"/>
    <property type="evidence" value="ECO:0007669"/>
    <property type="project" value="UniProtKB-KW"/>
</dbReference>
<dbReference type="EMBL" id="BMOF01000032">
    <property type="protein sequence ID" value="GGK02776.1"/>
    <property type="molecule type" value="Genomic_DNA"/>
</dbReference>
<dbReference type="SMART" id="SM00382">
    <property type="entry name" value="AAA"/>
    <property type="match status" value="1"/>
</dbReference>
<protein>
    <submittedName>
        <fullName evidence="11">DNA translocase FtsK</fullName>
    </submittedName>
</protein>
<dbReference type="InterPro" id="IPR002543">
    <property type="entry name" value="FtsK_dom"/>
</dbReference>
<sequence>MRKAKSEKTAVRERAGEVIRLELTALSVLLLSVVTLGQFGAVGRALTYLCRVLVGTWNFVLPLMGIAASLYAMVRLRWPTGLTRRRVGVLLLFGCLLIGTHIQLFDALSAGGRFPPSIVAETAKLVWAERNSDVPTDIGGGMIGAVGLALLIFLFDREGTPVVLAFLFLVALLLSTGLTFARILQSITAAAKRLRTEVRNWAVRQAGQWRARGRTFPSLRHRLARKRGKGANPADGVTPADKGEGEEAAPPLVIHDFADVAYRQEALRFPELEESAPEGSSGQRRGHTPPSGEGKTAGPTDPAREGGASTAEGEGHTTQTAKTLTPEEREARRLAAERYQLPPFSLLQKGTGRHSGREHRDIAANARKLEETLESFGVSARVISVHRGPAVTRYEVQPSIGVKVSRIVSLADDLALALAARDIRIEAPIPGKSAVGIEVPNNEIALVTLREVLESAAFHESPSKLTIALGRDISGEPVVADLAKMPHLLIAGATGSGKSVCINSIVVSLLYKAKPHEVKLMMIDPKMVELTVYNGIPHLLTPVVTDPRRAAQALKKVVQEMERRYHLFAEKGARDIHRYNQLVAEQEGGLEPALPQIVVIVDELADLMMVAPGDVEDAICRLAQMARAAGIHLILATQRPSVDVITGVIKANIPSRIAFGVSSQADSRTILDMAGAEKLLGRGDMLFLPVGAPKPIRVQGAFVSDSEVEAVASFVRTQQEPEYAEEMMPTPEKEGELAVDDDLYEQAVQLVIEAQSASVSMLQRRLRIGYARAARLIDMMEANGIVGPYEGSKPREVLIKKGDTRISS</sequence>
<keyword evidence="12" id="KW-1185">Reference proteome</keyword>
<evidence type="ECO:0000256" key="4">
    <source>
        <dbReference type="ARBA" id="ARBA00022829"/>
    </source>
</evidence>
<dbReference type="SUPFAM" id="SSF52540">
    <property type="entry name" value="P-loop containing nucleoside triphosphate hydrolases"/>
    <property type="match status" value="1"/>
</dbReference>
<dbReference type="Gene3D" id="3.40.50.300">
    <property type="entry name" value="P-loop containing nucleotide triphosphate hydrolases"/>
    <property type="match status" value="1"/>
</dbReference>
<dbReference type="AlphaFoldDB" id="A0A8J3B9D5"/>
<comment type="similarity">
    <text evidence="2">Belongs to the FtsK/SpoIIIE/SftA family.</text>
</comment>
<dbReference type="GO" id="GO:0005524">
    <property type="term" value="F:ATP binding"/>
    <property type="evidence" value="ECO:0007669"/>
    <property type="project" value="UniProtKB-UniRule"/>
</dbReference>
<dbReference type="Pfam" id="PF01580">
    <property type="entry name" value="FtsK_SpoIIIE"/>
    <property type="match status" value="1"/>
</dbReference>
<name>A0A8J3B9D5_9BACI</name>
<evidence type="ECO:0000256" key="7">
    <source>
        <dbReference type="PROSITE-ProRule" id="PRU00289"/>
    </source>
</evidence>
<feature type="transmembrane region" description="Helical" evidence="9">
    <location>
        <begin position="138"/>
        <end position="155"/>
    </location>
</feature>
<dbReference type="SUPFAM" id="SSF46785">
    <property type="entry name" value="Winged helix' DNA-binding domain"/>
    <property type="match status" value="1"/>
</dbReference>
<dbReference type="InterPro" id="IPR018541">
    <property type="entry name" value="Ftsk_gamma"/>
</dbReference>
<dbReference type="PROSITE" id="PS50901">
    <property type="entry name" value="FTSK"/>
    <property type="match status" value="1"/>
</dbReference>
<keyword evidence="5 7" id="KW-0067">ATP-binding</keyword>
<dbReference type="PANTHER" id="PTHR22683:SF41">
    <property type="entry name" value="DNA TRANSLOCASE FTSK"/>
    <property type="match status" value="1"/>
</dbReference>
<evidence type="ECO:0000256" key="5">
    <source>
        <dbReference type="ARBA" id="ARBA00022840"/>
    </source>
</evidence>
<comment type="subcellular location">
    <subcellularLocation>
        <location evidence="1">Membrane</location>
        <topology evidence="1">Multi-pass membrane protein</topology>
    </subcellularLocation>
</comment>
<dbReference type="Gene3D" id="1.10.10.10">
    <property type="entry name" value="Winged helix-like DNA-binding domain superfamily/Winged helix DNA-binding domain"/>
    <property type="match status" value="1"/>
</dbReference>
<dbReference type="InterPro" id="IPR027417">
    <property type="entry name" value="P-loop_NTPase"/>
</dbReference>
<comment type="caution">
    <text evidence="11">The sequence shown here is derived from an EMBL/GenBank/DDBJ whole genome shotgun (WGS) entry which is preliminary data.</text>
</comment>
<dbReference type="InterPro" id="IPR041027">
    <property type="entry name" value="FtsK_alpha"/>
</dbReference>
<evidence type="ECO:0000256" key="9">
    <source>
        <dbReference type="SAM" id="Phobius"/>
    </source>
</evidence>
<keyword evidence="3 7" id="KW-0547">Nucleotide-binding</keyword>
<dbReference type="InterPro" id="IPR036390">
    <property type="entry name" value="WH_DNA-bd_sf"/>
</dbReference>
<proteinExistence type="inferred from homology"/>
<dbReference type="GO" id="GO:0016020">
    <property type="term" value="C:membrane"/>
    <property type="evidence" value="ECO:0007669"/>
    <property type="project" value="UniProtKB-SubCell"/>
</dbReference>
<dbReference type="SMART" id="SM00843">
    <property type="entry name" value="Ftsk_gamma"/>
    <property type="match status" value="1"/>
</dbReference>
<dbReference type="GO" id="GO:0003677">
    <property type="term" value="F:DNA binding"/>
    <property type="evidence" value="ECO:0007669"/>
    <property type="project" value="UniProtKB-KW"/>
</dbReference>
<dbReference type="PANTHER" id="PTHR22683">
    <property type="entry name" value="SPORULATION PROTEIN RELATED"/>
    <property type="match status" value="1"/>
</dbReference>
<keyword evidence="9" id="KW-1133">Transmembrane helix</keyword>
<feature type="region of interest" description="Disordered" evidence="8">
    <location>
        <begin position="223"/>
        <end position="247"/>
    </location>
</feature>
<dbReference type="Pfam" id="PF09397">
    <property type="entry name" value="FtsK_gamma"/>
    <property type="match status" value="1"/>
</dbReference>
<keyword evidence="9" id="KW-0812">Transmembrane</keyword>
<reference evidence="11" key="1">
    <citation type="journal article" date="2014" name="Int. J. Syst. Evol. Microbiol.">
        <title>Complete genome sequence of Corynebacterium casei LMG S-19264T (=DSM 44701T), isolated from a smear-ripened cheese.</title>
        <authorList>
            <consortium name="US DOE Joint Genome Institute (JGI-PGF)"/>
            <person name="Walter F."/>
            <person name="Albersmeier A."/>
            <person name="Kalinowski J."/>
            <person name="Ruckert C."/>
        </authorList>
    </citation>
    <scope>NUCLEOTIDE SEQUENCE</scope>
    <source>
        <strain evidence="11">JCM 14719</strain>
    </source>
</reference>
<feature type="transmembrane region" description="Helical" evidence="9">
    <location>
        <begin position="21"/>
        <end position="42"/>
    </location>
</feature>
<reference evidence="11" key="2">
    <citation type="submission" date="2020-09" db="EMBL/GenBank/DDBJ databases">
        <authorList>
            <person name="Sun Q."/>
            <person name="Ohkuma M."/>
        </authorList>
    </citation>
    <scope>NUCLEOTIDE SEQUENCE</scope>
    <source>
        <strain evidence="11">JCM 14719</strain>
    </source>
</reference>
<dbReference type="InterPro" id="IPR036388">
    <property type="entry name" value="WH-like_DNA-bd_sf"/>
</dbReference>
<gene>
    <name evidence="11" type="primary">ftsK</name>
    <name evidence="11" type="ORF">GCM10007043_16050</name>
</gene>
<accession>A0A8J3B9D5</accession>
<dbReference type="Gene3D" id="3.30.980.40">
    <property type="match status" value="1"/>
</dbReference>
<evidence type="ECO:0000256" key="6">
    <source>
        <dbReference type="ARBA" id="ARBA00023125"/>
    </source>
</evidence>
<evidence type="ECO:0000313" key="12">
    <source>
        <dbReference type="Proteomes" id="UP000637720"/>
    </source>
</evidence>
<feature type="domain" description="FtsK" evidence="10">
    <location>
        <begin position="475"/>
        <end position="668"/>
    </location>
</feature>
<evidence type="ECO:0000256" key="2">
    <source>
        <dbReference type="ARBA" id="ARBA00006474"/>
    </source>
</evidence>
<feature type="binding site" evidence="7">
    <location>
        <begin position="492"/>
        <end position="499"/>
    </location>
    <ligand>
        <name>ATP</name>
        <dbReference type="ChEBI" id="CHEBI:30616"/>
    </ligand>
</feature>